<name>A0A0U2ZLK1_9BACL</name>
<dbReference type="RefSeq" id="WP_058383598.1">
    <property type="nucleotide sequence ID" value="NZ_CP013659.2"/>
</dbReference>
<organism evidence="1 2">
    <name type="scientific">Planococcus rifietoensis</name>
    <dbReference type="NCBI Taxonomy" id="200991"/>
    <lineage>
        <taxon>Bacteria</taxon>
        <taxon>Bacillati</taxon>
        <taxon>Bacillota</taxon>
        <taxon>Bacilli</taxon>
        <taxon>Bacillales</taxon>
        <taxon>Caryophanaceae</taxon>
        <taxon>Planococcus</taxon>
    </lineage>
</organism>
<evidence type="ECO:0000313" key="1">
    <source>
        <dbReference type="EMBL" id="ALS76897.1"/>
    </source>
</evidence>
<keyword evidence="2" id="KW-1185">Reference proteome</keyword>
<protein>
    <recommendedName>
        <fullName evidence="3">RNA polymerase sigma-70 region 4 domain-containing protein</fullName>
    </recommendedName>
</protein>
<dbReference type="EMBL" id="CP013659">
    <property type="protein sequence ID" value="ALS76897.1"/>
    <property type="molecule type" value="Genomic_DNA"/>
</dbReference>
<gene>
    <name evidence="1" type="ORF">AUC31_17465</name>
</gene>
<dbReference type="KEGG" id="prt:AUC31_17465"/>
<dbReference type="STRING" id="200991.AUC31_17465"/>
<dbReference type="OrthoDB" id="8910390at2"/>
<reference evidence="1" key="1">
    <citation type="submission" date="2016-01" db="EMBL/GenBank/DDBJ databases">
        <title>Complete genome of Planococcus rifietoensis type strain M8.</title>
        <authorList>
            <person name="See-Too W.S."/>
        </authorList>
    </citation>
    <scope>NUCLEOTIDE SEQUENCE [LARGE SCALE GENOMIC DNA]</scope>
    <source>
        <strain evidence="1">M8</strain>
    </source>
</reference>
<dbReference type="Proteomes" id="UP000067683">
    <property type="component" value="Chromosome"/>
</dbReference>
<sequence length="150" mass="17688">MSFNDMEQLIRDYRWMKNEVTRLQMIIYGYHPPMNSWGVAQYGIDAAMPKGSSIRSAAEMEAMDLRDKRQWDRLKKYEAYIYAVEKAPDFLAGEKNKIVFDCMLEGMSYRKIGTHLEMSRDKVRDVKEDIISQLCQNDHFRQLLNCEICA</sequence>
<evidence type="ECO:0000313" key="2">
    <source>
        <dbReference type="Proteomes" id="UP000067683"/>
    </source>
</evidence>
<dbReference type="AlphaFoldDB" id="A0A0U2ZLK1"/>
<evidence type="ECO:0008006" key="3">
    <source>
        <dbReference type="Google" id="ProtNLM"/>
    </source>
</evidence>
<proteinExistence type="predicted"/>
<accession>A0A0U2ZLK1</accession>